<protein>
    <submittedName>
        <fullName evidence="1">Uncharacterized protein</fullName>
    </submittedName>
</protein>
<name>A0A2J5HRV6_9EURO</name>
<sequence length="166" mass="18235">MECVSNPGDPMALWEETNADAAWNTTIQSWKQQSSKGEGFSQFVSNFLHGPNGMRCTDVGSANRCSQPVDCESVEIAAGVSILTGFAGVNQLHAEAYQAIESVQNGVDGMVGKFTEVFAPQKPDDSTLSKNMWDTMMLVVSFGSSVMFNSRMFNGDPHPRDKWERR</sequence>
<dbReference type="Proteomes" id="UP000235023">
    <property type="component" value="Unassembled WGS sequence"/>
</dbReference>
<evidence type="ECO:0000313" key="1">
    <source>
        <dbReference type="EMBL" id="PLN79973.1"/>
    </source>
</evidence>
<dbReference type="OrthoDB" id="3257981at2759"/>
<dbReference type="EMBL" id="KZ559553">
    <property type="protein sequence ID" value="PLN79973.1"/>
    <property type="molecule type" value="Genomic_DNA"/>
</dbReference>
<dbReference type="AlphaFoldDB" id="A0A2J5HRV6"/>
<keyword evidence="2" id="KW-1185">Reference proteome</keyword>
<organism evidence="1 2">
    <name type="scientific">Aspergillus taichungensis</name>
    <dbReference type="NCBI Taxonomy" id="482145"/>
    <lineage>
        <taxon>Eukaryota</taxon>
        <taxon>Fungi</taxon>
        <taxon>Dikarya</taxon>
        <taxon>Ascomycota</taxon>
        <taxon>Pezizomycotina</taxon>
        <taxon>Eurotiomycetes</taxon>
        <taxon>Eurotiomycetidae</taxon>
        <taxon>Eurotiales</taxon>
        <taxon>Aspergillaceae</taxon>
        <taxon>Aspergillus</taxon>
        <taxon>Aspergillus subgen. Circumdati</taxon>
    </lineage>
</organism>
<accession>A0A2J5HRV6</accession>
<gene>
    <name evidence="1" type="ORF">BDW42DRAFT_171919</name>
</gene>
<evidence type="ECO:0000313" key="2">
    <source>
        <dbReference type="Proteomes" id="UP000235023"/>
    </source>
</evidence>
<proteinExistence type="predicted"/>
<reference evidence="2" key="1">
    <citation type="submission" date="2017-12" db="EMBL/GenBank/DDBJ databases">
        <authorList>
            <consortium name="DOE Joint Genome Institute"/>
            <person name="Mondo S.J."/>
            <person name="Kjaerbolling I."/>
            <person name="Vesth T.C."/>
            <person name="Frisvad J.C."/>
            <person name="Nybo J.L."/>
            <person name="Theobald S."/>
            <person name="Kuo A."/>
            <person name="Bowyer P."/>
            <person name="Matsuda Y."/>
            <person name="Lyhne E.K."/>
            <person name="Kogle M.E."/>
            <person name="Clum A."/>
            <person name="Lipzen A."/>
            <person name="Salamov A."/>
            <person name="Ngan C.Y."/>
            <person name="Daum C."/>
            <person name="Chiniquy J."/>
            <person name="Barry K."/>
            <person name="LaButti K."/>
            <person name="Haridas S."/>
            <person name="Simmons B.A."/>
            <person name="Magnuson J.K."/>
            <person name="Mortensen U.H."/>
            <person name="Larsen T.O."/>
            <person name="Grigoriev I.V."/>
            <person name="Baker S.E."/>
            <person name="Andersen M.R."/>
            <person name="Nordberg H.P."/>
            <person name="Cantor M.N."/>
            <person name="Hua S.X."/>
        </authorList>
    </citation>
    <scope>NUCLEOTIDE SEQUENCE [LARGE SCALE GENOMIC DNA]</scope>
    <source>
        <strain evidence="2">IBT 19404</strain>
    </source>
</reference>